<comment type="subcellular location">
    <subcellularLocation>
        <location evidence="1">Plastid</location>
        <location evidence="1">Chloroplast membrane</location>
        <topology evidence="1">Multi-pass membrane protein</topology>
    </subcellularLocation>
</comment>
<dbReference type="InterPro" id="IPR000537">
    <property type="entry name" value="UbiA_prenyltransferase"/>
</dbReference>
<keyword evidence="6 7" id="KW-0472">Membrane</keyword>
<feature type="transmembrane region" description="Helical" evidence="7">
    <location>
        <begin position="80"/>
        <end position="102"/>
    </location>
</feature>
<evidence type="ECO:0000313" key="9">
    <source>
        <dbReference type="Proteomes" id="UP000631114"/>
    </source>
</evidence>
<dbReference type="Proteomes" id="UP000631114">
    <property type="component" value="Unassembled WGS sequence"/>
</dbReference>
<accession>A0A835H1Y4</accession>
<dbReference type="PANTHER" id="PTHR43009:SF7">
    <property type="entry name" value="HOMOGENTISATE GERANYLGERANYLTRANSFERASE, CHLOROPLASTIC"/>
    <property type="match status" value="1"/>
</dbReference>
<feature type="transmembrane region" description="Helical" evidence="7">
    <location>
        <begin position="128"/>
        <end position="150"/>
    </location>
</feature>
<keyword evidence="9" id="KW-1185">Reference proteome</keyword>
<evidence type="ECO:0000256" key="7">
    <source>
        <dbReference type="SAM" id="Phobius"/>
    </source>
</evidence>
<dbReference type="PANTHER" id="PTHR43009">
    <property type="entry name" value="HOMOGENTISATE SOLANESYLTRANSFERASE, CHLOROPLASTIC"/>
    <property type="match status" value="1"/>
</dbReference>
<sequence length="199" mass="21908">MVSLILQSIVMGIMIQSPPLLCAILTFFAFGGAYSIDFPFLRWKSNAILAAICIMGARAFSIQICVFLHIQRYVLGKPMAFTRSSVLATVFMCMFAVVVSVLKDIPDMDGDEAFGTKSLAILLGKEKAFWFGTSLLMMTYGVAMGVGASAPLMYSKLVTVLGHGILASILWLRAKSVNISDHEAVSAFYRFVWKVNRKR</sequence>
<evidence type="ECO:0000256" key="2">
    <source>
        <dbReference type="ARBA" id="ARBA00005985"/>
    </source>
</evidence>
<evidence type="ECO:0000313" key="8">
    <source>
        <dbReference type="EMBL" id="KAF9591845.1"/>
    </source>
</evidence>
<name>A0A835H1Y4_9MAGN</name>
<dbReference type="OrthoDB" id="1502398at2759"/>
<dbReference type="GO" id="GO:0016765">
    <property type="term" value="F:transferase activity, transferring alkyl or aryl (other than methyl) groups"/>
    <property type="evidence" value="ECO:0007669"/>
    <property type="project" value="InterPro"/>
</dbReference>
<feature type="transmembrane region" description="Helical" evidence="7">
    <location>
        <begin position="45"/>
        <end position="68"/>
    </location>
</feature>
<dbReference type="AlphaFoldDB" id="A0A835H1Y4"/>
<organism evidence="8 9">
    <name type="scientific">Coptis chinensis</name>
    <dbReference type="NCBI Taxonomy" id="261450"/>
    <lineage>
        <taxon>Eukaryota</taxon>
        <taxon>Viridiplantae</taxon>
        <taxon>Streptophyta</taxon>
        <taxon>Embryophyta</taxon>
        <taxon>Tracheophyta</taxon>
        <taxon>Spermatophyta</taxon>
        <taxon>Magnoliopsida</taxon>
        <taxon>Ranunculales</taxon>
        <taxon>Ranunculaceae</taxon>
        <taxon>Coptidoideae</taxon>
        <taxon>Coptis</taxon>
    </lineage>
</organism>
<reference evidence="8 9" key="1">
    <citation type="submission" date="2020-10" db="EMBL/GenBank/DDBJ databases">
        <title>The Coptis chinensis genome and diversification of protoberbering-type alkaloids.</title>
        <authorList>
            <person name="Wang B."/>
            <person name="Shu S."/>
            <person name="Song C."/>
            <person name="Liu Y."/>
        </authorList>
    </citation>
    <scope>NUCLEOTIDE SEQUENCE [LARGE SCALE GENOMIC DNA]</scope>
    <source>
        <strain evidence="8">HL-2020</strain>
        <tissue evidence="8">Leaf</tissue>
    </source>
</reference>
<dbReference type="EMBL" id="JADFTS010000008">
    <property type="protein sequence ID" value="KAF9591845.1"/>
    <property type="molecule type" value="Genomic_DNA"/>
</dbReference>
<evidence type="ECO:0000256" key="5">
    <source>
        <dbReference type="ARBA" id="ARBA00022989"/>
    </source>
</evidence>
<proteinExistence type="inferred from homology"/>
<evidence type="ECO:0000256" key="6">
    <source>
        <dbReference type="ARBA" id="ARBA00023136"/>
    </source>
</evidence>
<evidence type="ECO:0000256" key="1">
    <source>
        <dbReference type="ARBA" id="ARBA00004508"/>
    </source>
</evidence>
<protein>
    <recommendedName>
        <fullName evidence="10">Homogentisate geranylgeranyl transferase</fullName>
    </recommendedName>
</protein>
<evidence type="ECO:0000256" key="4">
    <source>
        <dbReference type="ARBA" id="ARBA00022692"/>
    </source>
</evidence>
<dbReference type="Gene3D" id="1.20.120.1780">
    <property type="entry name" value="UbiA prenyltransferase"/>
    <property type="match status" value="1"/>
</dbReference>
<keyword evidence="3" id="KW-0808">Transferase</keyword>
<gene>
    <name evidence="8" type="ORF">IFM89_008495</name>
</gene>
<keyword evidence="5 7" id="KW-1133">Transmembrane helix</keyword>
<dbReference type="Pfam" id="PF01040">
    <property type="entry name" value="UbiA"/>
    <property type="match status" value="1"/>
</dbReference>
<comment type="similarity">
    <text evidence="2">Belongs to the UbiA prenyltransferase family.</text>
</comment>
<evidence type="ECO:0008006" key="10">
    <source>
        <dbReference type="Google" id="ProtNLM"/>
    </source>
</evidence>
<evidence type="ECO:0000256" key="3">
    <source>
        <dbReference type="ARBA" id="ARBA00022679"/>
    </source>
</evidence>
<keyword evidence="4 7" id="KW-0812">Transmembrane</keyword>
<comment type="caution">
    <text evidence="8">The sequence shown here is derived from an EMBL/GenBank/DDBJ whole genome shotgun (WGS) entry which is preliminary data.</text>
</comment>
<dbReference type="GO" id="GO:0016020">
    <property type="term" value="C:membrane"/>
    <property type="evidence" value="ECO:0007669"/>
    <property type="project" value="UniProtKB-SubCell"/>
</dbReference>